<sequence>MPLTMRLCSGSVFSAAIEIVRGEGERKKPRGEAKGSWCWRGRGEERREMLRGMNKVQKDHCKGQLLSDSTSDSCFSSNGLIQKARNATLFSVPGLFVGFSAKGLSESDAVRSPTSPLDYKGFSSLGHSFLGFSRSASLDGKPRCWDRTRVGLRLVDTLNDETKPCGKLLGLSQSSNILFAPRMRINISSHKSHPVGPGDDCSGAAPKSLPKDYRTSPQTGRSKGAESECGELGSLGSCSAVVCTSSSTPPIHSKSESEVFASDSKSSMVEGSANYDKLSGSLPVSIGASSCGVIASLSASEIEQSEDYTCIISHGPNPKTTHIFGDCILESHSFPSRDVRKKHRKDEERSAWLLKPSEQDAPPGPCGDFLRFCFSCRKKLEDGKDIYMYRGDKAFCSCDCRDQEILMEEEEMEEKPTFGSSGSSTSSFHEEIFLEDMTMAE</sequence>
<dbReference type="PROSITE" id="PS51795">
    <property type="entry name" value="ZF_FLZ"/>
    <property type="match status" value="1"/>
</dbReference>
<evidence type="ECO:0000256" key="4">
    <source>
        <dbReference type="SAM" id="MobiDB-lite"/>
    </source>
</evidence>
<dbReference type="AlphaFoldDB" id="A0AAV8Q4I7"/>
<comment type="caution">
    <text evidence="6">The sequence shown here is derived from an EMBL/GenBank/DDBJ whole genome shotgun (WGS) entry which is preliminary data.</text>
</comment>
<feature type="domain" description="FLZ-type" evidence="5">
    <location>
        <begin position="368"/>
        <end position="412"/>
    </location>
</feature>
<gene>
    <name evidence="6" type="ORF">OPV22_025717</name>
</gene>
<evidence type="ECO:0000256" key="1">
    <source>
        <dbReference type="ARBA" id="ARBA00009374"/>
    </source>
</evidence>
<dbReference type="PANTHER" id="PTHR46868:SF3">
    <property type="entry name" value="FCS-LIKE ZINC FINGER 11"/>
    <property type="match status" value="1"/>
</dbReference>
<accession>A0AAV8Q4I7</accession>
<organism evidence="6 7">
    <name type="scientific">Ensete ventricosum</name>
    <name type="common">Abyssinian banana</name>
    <name type="synonym">Musa ensete</name>
    <dbReference type="NCBI Taxonomy" id="4639"/>
    <lineage>
        <taxon>Eukaryota</taxon>
        <taxon>Viridiplantae</taxon>
        <taxon>Streptophyta</taxon>
        <taxon>Embryophyta</taxon>
        <taxon>Tracheophyta</taxon>
        <taxon>Spermatophyta</taxon>
        <taxon>Magnoliopsida</taxon>
        <taxon>Liliopsida</taxon>
        <taxon>Zingiberales</taxon>
        <taxon>Musaceae</taxon>
        <taxon>Ensete</taxon>
    </lineage>
</organism>
<keyword evidence="7" id="KW-1185">Reference proteome</keyword>
<dbReference type="GO" id="GO:0046872">
    <property type="term" value="F:metal ion binding"/>
    <property type="evidence" value="ECO:0007669"/>
    <property type="project" value="UniProtKB-KW"/>
</dbReference>
<protein>
    <recommendedName>
        <fullName evidence="5">FLZ-type domain-containing protein</fullName>
    </recommendedName>
</protein>
<evidence type="ECO:0000313" key="7">
    <source>
        <dbReference type="Proteomes" id="UP001222027"/>
    </source>
</evidence>
<feature type="zinc finger region" description="FLZ-type" evidence="3">
    <location>
        <begin position="368"/>
        <end position="412"/>
    </location>
</feature>
<evidence type="ECO:0000313" key="6">
    <source>
        <dbReference type="EMBL" id="KAJ8471374.1"/>
    </source>
</evidence>
<feature type="region of interest" description="Disordered" evidence="4">
    <location>
        <begin position="189"/>
        <end position="232"/>
    </location>
</feature>
<dbReference type="InterPro" id="IPR044585">
    <property type="entry name" value="FLZ10/11"/>
</dbReference>
<dbReference type="EMBL" id="JAQQAF010000007">
    <property type="protein sequence ID" value="KAJ8471374.1"/>
    <property type="molecule type" value="Genomic_DNA"/>
</dbReference>
<comment type="similarity">
    <text evidence="1">Belongs to the FLZ family.</text>
</comment>
<dbReference type="InterPro" id="IPR007650">
    <property type="entry name" value="Zf-FLZ_dom"/>
</dbReference>
<dbReference type="Proteomes" id="UP001222027">
    <property type="component" value="Unassembled WGS sequence"/>
</dbReference>
<dbReference type="PANTHER" id="PTHR46868">
    <property type="entry name" value="FCS-LIKE ZINC FINGER 11"/>
    <property type="match status" value="1"/>
</dbReference>
<dbReference type="Pfam" id="PF04570">
    <property type="entry name" value="zf-FLZ"/>
    <property type="match status" value="1"/>
</dbReference>
<evidence type="ECO:0000256" key="3">
    <source>
        <dbReference type="PROSITE-ProRule" id="PRU01131"/>
    </source>
</evidence>
<keyword evidence="2" id="KW-0479">Metal-binding</keyword>
<proteinExistence type="inferred from homology"/>
<evidence type="ECO:0000259" key="5">
    <source>
        <dbReference type="PROSITE" id="PS51795"/>
    </source>
</evidence>
<evidence type="ECO:0000256" key="2">
    <source>
        <dbReference type="ARBA" id="ARBA00022723"/>
    </source>
</evidence>
<reference evidence="6 7" key="1">
    <citation type="submission" date="2022-12" db="EMBL/GenBank/DDBJ databases">
        <title>Chromosome-scale assembly of the Ensete ventricosum genome.</title>
        <authorList>
            <person name="Dussert Y."/>
            <person name="Stocks J."/>
            <person name="Wendawek A."/>
            <person name="Woldeyes F."/>
            <person name="Nichols R.A."/>
            <person name="Borrell J.S."/>
        </authorList>
    </citation>
    <scope>NUCLEOTIDE SEQUENCE [LARGE SCALE GENOMIC DNA]</scope>
    <source>
        <strain evidence="7">cv. Maze</strain>
        <tissue evidence="6">Seeds</tissue>
    </source>
</reference>
<name>A0AAV8Q4I7_ENSVE</name>